<feature type="region of interest" description="Disordered" evidence="1">
    <location>
        <begin position="185"/>
        <end position="206"/>
    </location>
</feature>
<gene>
    <name evidence="2" type="ORF">HPO_09153</name>
</gene>
<name>A0A062VKR4_9PROT</name>
<dbReference type="PATRIC" id="fig|1280954.3.peg.1853"/>
<dbReference type="Proteomes" id="UP000027100">
    <property type="component" value="Unassembled WGS sequence"/>
</dbReference>
<accession>A0A062VKR4</accession>
<proteinExistence type="predicted"/>
<keyword evidence="3" id="KW-1185">Reference proteome</keyword>
<sequence>MDTEDQIPAEDALSYLLGRARWFILNLIDFMDTALARQPASPSRQVIAYLTRRALLPAETALRRAILLIASEMELPVPRAPQAKSTRPAAPPLRKEAPGGRAPVFRMNEPPPRAAKTEGAPPKAEYLPEHLFPRIRTLTDDVLSAPPPPLPAPAARDPGARFFRRLAALRQAYDDPRREARRWLRRNAAPAQRPAPIISGKIPGTRRALGPDAQALLRELTEAALRTLTPNTS</sequence>
<comment type="caution">
    <text evidence="2">The sequence shown here is derived from an EMBL/GenBank/DDBJ whole genome shotgun (WGS) entry which is preliminary data.</text>
</comment>
<dbReference type="RefSeq" id="WP_035597420.1">
    <property type="nucleotide sequence ID" value="NZ_ARYM01000009.1"/>
</dbReference>
<evidence type="ECO:0000313" key="3">
    <source>
        <dbReference type="Proteomes" id="UP000027100"/>
    </source>
</evidence>
<feature type="region of interest" description="Disordered" evidence="1">
    <location>
        <begin position="79"/>
        <end position="121"/>
    </location>
</feature>
<dbReference type="STRING" id="1280954.HPO_09153"/>
<reference evidence="2 3" key="1">
    <citation type="journal article" date="2014" name="Antonie Van Leeuwenhoek">
        <title>Hyphomonas beringensis sp. nov. and Hyphomonas chukchiensis sp. nov., isolated from surface seawater of the Bering Sea and Chukchi Sea.</title>
        <authorList>
            <person name="Li C."/>
            <person name="Lai Q."/>
            <person name="Li G."/>
            <person name="Dong C."/>
            <person name="Wang J."/>
            <person name="Liao Y."/>
            <person name="Shao Z."/>
        </authorList>
    </citation>
    <scope>NUCLEOTIDE SEQUENCE [LARGE SCALE GENOMIC DNA]</scope>
    <source>
        <strain evidence="2 3">PS728</strain>
    </source>
</reference>
<feature type="compositionally biased region" description="Low complexity" evidence="1">
    <location>
        <begin position="186"/>
        <end position="196"/>
    </location>
</feature>
<evidence type="ECO:0000313" key="2">
    <source>
        <dbReference type="EMBL" id="KCZ98711.1"/>
    </source>
</evidence>
<organism evidence="2 3">
    <name type="scientific">Hyphomonas polymorpha PS728</name>
    <dbReference type="NCBI Taxonomy" id="1280954"/>
    <lineage>
        <taxon>Bacteria</taxon>
        <taxon>Pseudomonadati</taxon>
        <taxon>Pseudomonadota</taxon>
        <taxon>Alphaproteobacteria</taxon>
        <taxon>Hyphomonadales</taxon>
        <taxon>Hyphomonadaceae</taxon>
        <taxon>Hyphomonas</taxon>
    </lineage>
</organism>
<dbReference type="EMBL" id="ARYM01000009">
    <property type="protein sequence ID" value="KCZ98711.1"/>
    <property type="molecule type" value="Genomic_DNA"/>
</dbReference>
<evidence type="ECO:0000256" key="1">
    <source>
        <dbReference type="SAM" id="MobiDB-lite"/>
    </source>
</evidence>
<protein>
    <submittedName>
        <fullName evidence="2">Uncharacterized protein</fullName>
    </submittedName>
</protein>
<dbReference type="AlphaFoldDB" id="A0A062VKR4"/>